<proteinExistence type="predicted"/>
<dbReference type="AlphaFoldDB" id="A0A354M102"/>
<accession>A0A354M102</accession>
<sequence length="312" mass="35052">MYIVKVIICVFFLITGFSCRKAPSDSPVIRMALLKGPSAIAFSDLLDSVYYIQGKRFEAVLYDNPMKVQALMIQKKIDIAVLPLSSAVNLYNKNTGYSLLACPVWGNLFWISSGSRTDKSPFPIFLFGQGTTSDVLLKYLQSVSALQDLYPDYTYSTPQDLYRALMSRQISDAILPEPFVSLALQKDSSLFVRCDLAKKFSPVGFAQTAVVVSSEIKQDIHLLNSVDSLLSLSVRKNTPENPETESRLIRYKILPGKIDLATVYDRCRIEYRSRSSVRNSVDSLLQVIFKYYPKSIGGKFPDDSFYISDNSI</sequence>
<protein>
    <recommendedName>
        <fullName evidence="3">ABC transporter substrate-binding protein</fullName>
    </recommendedName>
</protein>
<dbReference type="Gene3D" id="3.40.190.10">
    <property type="entry name" value="Periplasmic binding protein-like II"/>
    <property type="match status" value="2"/>
</dbReference>
<evidence type="ECO:0000313" key="1">
    <source>
        <dbReference type="EMBL" id="HBJ08191.1"/>
    </source>
</evidence>
<dbReference type="PROSITE" id="PS51257">
    <property type="entry name" value="PROKAR_LIPOPROTEIN"/>
    <property type="match status" value="1"/>
</dbReference>
<organism evidence="1 2">
    <name type="scientific">Coprobacter fastidiosus</name>
    <dbReference type="NCBI Taxonomy" id="1099853"/>
    <lineage>
        <taxon>Bacteria</taxon>
        <taxon>Pseudomonadati</taxon>
        <taxon>Bacteroidota</taxon>
        <taxon>Bacteroidia</taxon>
        <taxon>Bacteroidales</taxon>
        <taxon>Barnesiellaceae</taxon>
        <taxon>Coprobacter</taxon>
    </lineage>
</organism>
<dbReference type="Proteomes" id="UP000262954">
    <property type="component" value="Unassembled WGS sequence"/>
</dbReference>
<comment type="caution">
    <text evidence="1">The sequence shown here is derived from an EMBL/GenBank/DDBJ whole genome shotgun (WGS) entry which is preliminary data.</text>
</comment>
<dbReference type="EMBL" id="DNWC01000056">
    <property type="protein sequence ID" value="HBJ08191.1"/>
    <property type="molecule type" value="Genomic_DNA"/>
</dbReference>
<dbReference type="SUPFAM" id="SSF53850">
    <property type="entry name" value="Periplasmic binding protein-like II"/>
    <property type="match status" value="1"/>
</dbReference>
<evidence type="ECO:0008006" key="3">
    <source>
        <dbReference type="Google" id="ProtNLM"/>
    </source>
</evidence>
<name>A0A354M102_9BACT</name>
<gene>
    <name evidence="1" type="ORF">DDY73_04240</name>
</gene>
<reference evidence="1 2" key="1">
    <citation type="journal article" date="2018" name="Nat. Biotechnol.">
        <title>A standardized bacterial taxonomy based on genome phylogeny substantially revises the tree of life.</title>
        <authorList>
            <person name="Parks D.H."/>
            <person name="Chuvochina M."/>
            <person name="Waite D.W."/>
            <person name="Rinke C."/>
            <person name="Skarshewski A."/>
            <person name="Chaumeil P.A."/>
            <person name="Hugenholtz P."/>
        </authorList>
    </citation>
    <scope>NUCLEOTIDE SEQUENCE [LARGE SCALE GENOMIC DNA]</scope>
    <source>
        <strain evidence="1">UBA11482</strain>
    </source>
</reference>
<evidence type="ECO:0000313" key="2">
    <source>
        <dbReference type="Proteomes" id="UP000262954"/>
    </source>
</evidence>